<dbReference type="PANTHER" id="PTHR22933:SF43">
    <property type="entry name" value="LP10131P"/>
    <property type="match status" value="1"/>
</dbReference>
<dbReference type="PANTHER" id="PTHR22933">
    <property type="entry name" value="FI18007P1-RELATED"/>
    <property type="match status" value="1"/>
</dbReference>
<dbReference type="Pfam" id="PF01607">
    <property type="entry name" value="CBM_14"/>
    <property type="match status" value="2"/>
</dbReference>
<reference evidence="3 4" key="1">
    <citation type="submission" date="2022-05" db="EMBL/GenBank/DDBJ databases">
        <title>A multi-omics perspective on studying reproductive biology in Daphnia sinensis.</title>
        <authorList>
            <person name="Jia J."/>
        </authorList>
    </citation>
    <scope>NUCLEOTIDE SEQUENCE [LARGE SCALE GENOMIC DNA]</scope>
    <source>
        <strain evidence="3 4">WSL</strain>
    </source>
</reference>
<gene>
    <name evidence="3" type="ORF">GHT06_016441</name>
</gene>
<dbReference type="AlphaFoldDB" id="A0AAD5PR15"/>
<feature type="compositionally biased region" description="Basic residues" evidence="1">
    <location>
        <begin position="342"/>
        <end position="351"/>
    </location>
</feature>
<sequence>MDCKRRCCWLTSLSDETHAFTGCENQTFQLVSAFDSLRPPMIFCRFTVPQCVLLLVAVLACTSQAVPVGMPQIADMASIGSSGFSCEGKVIGGYYADIASKCQMFHVCTLGQEGEIQDIKFLCLAGTVFDQETRVCERVDEVDCANSEAFYNLNLDLYGQHGLILQTGRKVPSGEAGSFADEHNVQQTDTFYDYADYDEVVPVTSTATSTSTETIVTTSTEATTTTTTTTAPTTTTTTDPPTSPIIPELPTFSEQPNELSSSTLPPPPHSTTELIEQPEAPPRRPSDIAEDEDVLRLLGQIEADVPRIPFFGKSSSGNRNVFHPRIRRDAVEEYSSSTPAPRRNRTRRPGTGRRGYSSTTLRYSTETASTPSPIPVDNTGPFTCIGRINGGFYADVSSGCRRFYTCGVGKKNRVVSHAFTCGVGLLFDQATLTCQDIDKVDCSLSPNFFYLNDPALRPAVTEPTVTDTFQSLKTTTPPPETTS</sequence>
<dbReference type="EMBL" id="WJBH02000006">
    <property type="protein sequence ID" value="KAI9556651.1"/>
    <property type="molecule type" value="Genomic_DNA"/>
</dbReference>
<feature type="domain" description="Chitin-binding type-2" evidence="2">
    <location>
        <begin position="381"/>
        <end position="444"/>
    </location>
</feature>
<evidence type="ECO:0000256" key="1">
    <source>
        <dbReference type="SAM" id="MobiDB-lite"/>
    </source>
</evidence>
<evidence type="ECO:0000259" key="2">
    <source>
        <dbReference type="PROSITE" id="PS50940"/>
    </source>
</evidence>
<dbReference type="InterPro" id="IPR052976">
    <property type="entry name" value="Scoloptoxin-like"/>
</dbReference>
<dbReference type="InterPro" id="IPR002557">
    <property type="entry name" value="Chitin-bd_dom"/>
</dbReference>
<dbReference type="InterPro" id="IPR036508">
    <property type="entry name" value="Chitin-bd_dom_sf"/>
</dbReference>
<feature type="compositionally biased region" description="Low complexity" evidence="1">
    <location>
        <begin position="212"/>
        <end position="248"/>
    </location>
</feature>
<dbReference type="Gene3D" id="2.170.140.10">
    <property type="entry name" value="Chitin binding domain"/>
    <property type="match status" value="2"/>
</dbReference>
<accession>A0AAD5PR15</accession>
<dbReference type="GO" id="GO:0008061">
    <property type="term" value="F:chitin binding"/>
    <property type="evidence" value="ECO:0007669"/>
    <property type="project" value="InterPro"/>
</dbReference>
<feature type="domain" description="Chitin-binding type-2" evidence="2">
    <location>
        <begin position="83"/>
        <end position="146"/>
    </location>
</feature>
<name>A0AAD5PR15_9CRUS</name>
<feature type="region of interest" description="Disordered" evidence="1">
    <location>
        <begin position="330"/>
        <end position="374"/>
    </location>
</feature>
<comment type="caution">
    <text evidence="3">The sequence shown here is derived from an EMBL/GenBank/DDBJ whole genome shotgun (WGS) entry which is preliminary data.</text>
</comment>
<organism evidence="3 4">
    <name type="scientific">Daphnia sinensis</name>
    <dbReference type="NCBI Taxonomy" id="1820382"/>
    <lineage>
        <taxon>Eukaryota</taxon>
        <taxon>Metazoa</taxon>
        <taxon>Ecdysozoa</taxon>
        <taxon>Arthropoda</taxon>
        <taxon>Crustacea</taxon>
        <taxon>Branchiopoda</taxon>
        <taxon>Diplostraca</taxon>
        <taxon>Cladocera</taxon>
        <taxon>Anomopoda</taxon>
        <taxon>Daphniidae</taxon>
        <taxon>Daphnia</taxon>
        <taxon>Daphnia similis group</taxon>
    </lineage>
</organism>
<dbReference type="SUPFAM" id="SSF57625">
    <property type="entry name" value="Invertebrate chitin-binding proteins"/>
    <property type="match status" value="2"/>
</dbReference>
<protein>
    <recommendedName>
        <fullName evidence="2">Chitin-binding type-2 domain-containing protein</fullName>
    </recommendedName>
</protein>
<evidence type="ECO:0000313" key="4">
    <source>
        <dbReference type="Proteomes" id="UP000820818"/>
    </source>
</evidence>
<dbReference type="Proteomes" id="UP000820818">
    <property type="component" value="Linkage Group LG6"/>
</dbReference>
<dbReference type="SMART" id="SM00494">
    <property type="entry name" value="ChtBD2"/>
    <property type="match status" value="2"/>
</dbReference>
<feature type="region of interest" description="Disordered" evidence="1">
    <location>
        <begin position="212"/>
        <end position="288"/>
    </location>
</feature>
<keyword evidence="4" id="KW-1185">Reference proteome</keyword>
<proteinExistence type="predicted"/>
<dbReference type="PROSITE" id="PS50940">
    <property type="entry name" value="CHIT_BIND_II"/>
    <property type="match status" value="2"/>
</dbReference>
<evidence type="ECO:0000313" key="3">
    <source>
        <dbReference type="EMBL" id="KAI9556651.1"/>
    </source>
</evidence>
<dbReference type="GO" id="GO:0005576">
    <property type="term" value="C:extracellular region"/>
    <property type="evidence" value="ECO:0007669"/>
    <property type="project" value="InterPro"/>
</dbReference>